<dbReference type="Gene3D" id="3.40.50.620">
    <property type="entry name" value="HUPs"/>
    <property type="match status" value="2"/>
</dbReference>
<dbReference type="Pfam" id="PF19269">
    <property type="entry name" value="Anticodon_2"/>
    <property type="match status" value="1"/>
</dbReference>
<evidence type="ECO:0000256" key="8">
    <source>
        <dbReference type="ARBA" id="ARBA00030865"/>
    </source>
</evidence>
<keyword evidence="4 9" id="KW-0547">Nucleotide-binding</keyword>
<dbReference type="OrthoDB" id="428822at2759"/>
<evidence type="ECO:0000256" key="1">
    <source>
        <dbReference type="ARBA" id="ARBA00007894"/>
    </source>
</evidence>
<keyword evidence="13" id="KW-1185">Reference proteome</keyword>
<dbReference type="InParanoid" id="A0A1C7NDU3"/>
<dbReference type="STRING" id="101091.A0A1C7NDU3"/>
<feature type="domain" description="Glutamyl/glutaminyl-tRNA synthetase class Ib catalytic" evidence="10">
    <location>
        <begin position="72"/>
        <end position="309"/>
    </location>
</feature>
<evidence type="ECO:0000256" key="4">
    <source>
        <dbReference type="ARBA" id="ARBA00022741"/>
    </source>
</evidence>
<dbReference type="InterPro" id="IPR045462">
    <property type="entry name" value="aa-tRNA-synth_I_cd-bd"/>
</dbReference>
<dbReference type="AlphaFoldDB" id="A0A1C7NDU3"/>
<sequence length="487" mass="55899">MLFNVRLVAATRRSAVFNVTSKRFLNAPARVRFAPSPTGQLHLGGLRTALFNYLLAKKTGGQFILRIEDTDQSQRTELYREHAHQLIESGHAYRCFCTPERLNKVREQRQKQGNYIAYDKHCSFLSEEEIKERLDQNTPFTVRLRTPYEGSTEHKDLVYGKIQFSNKTIDDTILLKSDGFPTYHLANVVDDHKMKITHVLRGEEWLSSTPKHILLYKAFGWQSPQFAHLPLLLNPDGSKLSKRSGDVHVEQYIAKGYLPEAINNFVVLLGWHPQDNTDALFDMQELIEQFDMSQINHSGAIVDHQKLDWINKQHILKRAETSEGLHSLVDILKPFVDQQYASQLKDTENAYRLEHNYLVQVIDTIKERIRNVSDIPTLCSYYFVQPDFTSADAQTLKKKLKQPAIDLITTNEFTHELSSVTPFDADTIKPWIYSLAESKQLNPNHVMMALRYAVTGSRVGAGVAETIQVLGKDTVLRRLQNYADKKD</sequence>
<evidence type="ECO:0000313" key="12">
    <source>
        <dbReference type="EMBL" id="OBZ86939.1"/>
    </source>
</evidence>
<dbReference type="GO" id="GO:0005739">
    <property type="term" value="C:mitochondrion"/>
    <property type="evidence" value="ECO:0007669"/>
    <property type="project" value="EnsemblFungi"/>
</dbReference>
<evidence type="ECO:0000256" key="3">
    <source>
        <dbReference type="ARBA" id="ARBA00022598"/>
    </source>
</evidence>
<keyword evidence="3 9" id="KW-0436">Ligase</keyword>
<dbReference type="PROSITE" id="PS00178">
    <property type="entry name" value="AA_TRNA_LIGASE_I"/>
    <property type="match status" value="1"/>
</dbReference>
<dbReference type="InterPro" id="IPR020751">
    <property type="entry name" value="aa-tRNA-synth_I_codon-bd_sub2"/>
</dbReference>
<dbReference type="InterPro" id="IPR049940">
    <property type="entry name" value="GluQ/Sye"/>
</dbReference>
<dbReference type="SUPFAM" id="SSF48163">
    <property type="entry name" value="An anticodon-binding domain of class I aminoacyl-tRNA synthetases"/>
    <property type="match status" value="1"/>
</dbReference>
<evidence type="ECO:0000256" key="2">
    <source>
        <dbReference type="ARBA" id="ARBA00012835"/>
    </source>
</evidence>
<evidence type="ECO:0000313" key="13">
    <source>
        <dbReference type="Proteomes" id="UP000093000"/>
    </source>
</evidence>
<dbReference type="HAMAP" id="MF_00022">
    <property type="entry name" value="Glu_tRNA_synth_type1"/>
    <property type="match status" value="1"/>
</dbReference>
<dbReference type="EMBL" id="LUGH01000259">
    <property type="protein sequence ID" value="OBZ86939.1"/>
    <property type="molecule type" value="Genomic_DNA"/>
</dbReference>
<dbReference type="PANTHER" id="PTHR43311:SF2">
    <property type="entry name" value="GLUTAMATE--TRNA LIGASE, MITOCHONDRIAL-RELATED"/>
    <property type="match status" value="1"/>
</dbReference>
<dbReference type="GO" id="GO:0004818">
    <property type="term" value="F:glutamate-tRNA ligase activity"/>
    <property type="evidence" value="ECO:0007669"/>
    <property type="project" value="UniProtKB-EC"/>
</dbReference>
<dbReference type="InterPro" id="IPR020058">
    <property type="entry name" value="Glu/Gln-tRNA-synth_Ib_cat-dom"/>
</dbReference>
<keyword evidence="7 9" id="KW-0030">Aminoacyl-tRNA synthetase</keyword>
<dbReference type="InterPro" id="IPR004527">
    <property type="entry name" value="Glu-tRNA-ligase_bac/mito"/>
</dbReference>
<dbReference type="InterPro" id="IPR000924">
    <property type="entry name" value="Glu/Gln-tRNA-synth"/>
</dbReference>
<evidence type="ECO:0000259" key="10">
    <source>
        <dbReference type="Pfam" id="PF00749"/>
    </source>
</evidence>
<dbReference type="CDD" id="cd00808">
    <property type="entry name" value="GluRS_core"/>
    <property type="match status" value="1"/>
</dbReference>
<comment type="caution">
    <text evidence="12">The sequence shown here is derived from an EMBL/GenBank/DDBJ whole genome shotgun (WGS) entry which is preliminary data.</text>
</comment>
<dbReference type="PANTHER" id="PTHR43311">
    <property type="entry name" value="GLUTAMATE--TRNA LIGASE"/>
    <property type="match status" value="1"/>
</dbReference>
<dbReference type="InterPro" id="IPR033910">
    <property type="entry name" value="GluRS_core"/>
</dbReference>
<dbReference type="EC" id="6.1.1.17" evidence="2"/>
<evidence type="ECO:0000256" key="6">
    <source>
        <dbReference type="ARBA" id="ARBA00022917"/>
    </source>
</evidence>
<organism evidence="12 13">
    <name type="scientific">Choanephora cucurbitarum</name>
    <dbReference type="NCBI Taxonomy" id="101091"/>
    <lineage>
        <taxon>Eukaryota</taxon>
        <taxon>Fungi</taxon>
        <taxon>Fungi incertae sedis</taxon>
        <taxon>Mucoromycota</taxon>
        <taxon>Mucoromycotina</taxon>
        <taxon>Mucoromycetes</taxon>
        <taxon>Mucorales</taxon>
        <taxon>Mucorineae</taxon>
        <taxon>Choanephoraceae</taxon>
        <taxon>Choanephoroideae</taxon>
        <taxon>Choanephora</taxon>
    </lineage>
</organism>
<dbReference type="GO" id="GO:0008270">
    <property type="term" value="F:zinc ion binding"/>
    <property type="evidence" value="ECO:0007669"/>
    <property type="project" value="InterPro"/>
</dbReference>
<dbReference type="NCBIfam" id="TIGR00464">
    <property type="entry name" value="gltX_bact"/>
    <property type="match status" value="1"/>
</dbReference>
<comment type="similarity">
    <text evidence="1">Belongs to the class-I aminoacyl-tRNA synthetase family. Glutamate--tRNA ligase type 1 subfamily.</text>
</comment>
<keyword evidence="5 9" id="KW-0067">ATP-binding</keyword>
<reference evidence="12 13" key="1">
    <citation type="submission" date="2016-03" db="EMBL/GenBank/DDBJ databases">
        <title>Choanephora cucurbitarum.</title>
        <authorList>
            <person name="Min B."/>
            <person name="Park H."/>
            <person name="Park J.-H."/>
            <person name="Shin H.-D."/>
            <person name="Choi I.-G."/>
        </authorList>
    </citation>
    <scope>NUCLEOTIDE SEQUENCE [LARGE SCALE GENOMIC DNA]</scope>
    <source>
        <strain evidence="12 13">KUS-F28377</strain>
    </source>
</reference>
<dbReference type="GO" id="GO:0032543">
    <property type="term" value="P:mitochondrial translation"/>
    <property type="evidence" value="ECO:0007669"/>
    <property type="project" value="EnsemblFungi"/>
</dbReference>
<keyword evidence="6 9" id="KW-0648">Protein biosynthesis</keyword>
<proteinExistence type="inferred from homology"/>
<dbReference type="SUPFAM" id="SSF52374">
    <property type="entry name" value="Nucleotidylyl transferase"/>
    <property type="match status" value="1"/>
</dbReference>
<dbReference type="GO" id="GO:0000049">
    <property type="term" value="F:tRNA binding"/>
    <property type="evidence" value="ECO:0007669"/>
    <property type="project" value="InterPro"/>
</dbReference>
<dbReference type="InterPro" id="IPR008925">
    <property type="entry name" value="aa_tRNA-synth_I_cd-bd_sf"/>
</dbReference>
<dbReference type="GO" id="GO:0006424">
    <property type="term" value="P:glutamyl-tRNA aminoacylation"/>
    <property type="evidence" value="ECO:0007669"/>
    <property type="project" value="InterPro"/>
</dbReference>
<name>A0A1C7NDU3_9FUNG</name>
<protein>
    <recommendedName>
        <fullName evidence="2">glutamate--tRNA ligase</fullName>
        <ecNumber evidence="2">6.1.1.17</ecNumber>
    </recommendedName>
    <alternativeName>
        <fullName evidence="8">Glutamyl-tRNA synthetase</fullName>
    </alternativeName>
</protein>
<feature type="domain" description="Aminoacyl-tRNA synthetase class I anticodon-binding" evidence="11">
    <location>
        <begin position="332"/>
        <end position="481"/>
    </location>
</feature>
<dbReference type="PRINTS" id="PR00987">
    <property type="entry name" value="TRNASYNTHGLU"/>
</dbReference>
<dbReference type="FunCoup" id="A0A1C7NDU3">
    <property type="interactions" value="443"/>
</dbReference>
<dbReference type="Pfam" id="PF00749">
    <property type="entry name" value="tRNA-synt_1c"/>
    <property type="match status" value="1"/>
</dbReference>
<gene>
    <name evidence="12" type="primary">gltX</name>
    <name evidence="12" type="ORF">A0J61_05010</name>
</gene>
<dbReference type="GO" id="GO:0005524">
    <property type="term" value="F:ATP binding"/>
    <property type="evidence" value="ECO:0007669"/>
    <property type="project" value="UniProtKB-KW"/>
</dbReference>
<evidence type="ECO:0000256" key="5">
    <source>
        <dbReference type="ARBA" id="ARBA00022840"/>
    </source>
</evidence>
<dbReference type="InterPro" id="IPR001412">
    <property type="entry name" value="aa-tRNA-synth_I_CS"/>
</dbReference>
<accession>A0A1C7NDU3</accession>
<evidence type="ECO:0000256" key="7">
    <source>
        <dbReference type="ARBA" id="ARBA00023146"/>
    </source>
</evidence>
<dbReference type="Proteomes" id="UP000093000">
    <property type="component" value="Unassembled WGS sequence"/>
</dbReference>
<dbReference type="Gene3D" id="1.10.10.350">
    <property type="match status" value="1"/>
</dbReference>
<evidence type="ECO:0000259" key="11">
    <source>
        <dbReference type="Pfam" id="PF19269"/>
    </source>
</evidence>
<evidence type="ECO:0000256" key="9">
    <source>
        <dbReference type="RuleBase" id="RU363037"/>
    </source>
</evidence>
<dbReference type="InterPro" id="IPR014729">
    <property type="entry name" value="Rossmann-like_a/b/a_fold"/>
</dbReference>